<evidence type="ECO:0000313" key="4">
    <source>
        <dbReference type="Proteomes" id="UP000011543"/>
    </source>
</evidence>
<dbReference type="Proteomes" id="UP000001879">
    <property type="component" value="Chromosome"/>
</dbReference>
<dbReference type="PaxDb" id="547559-Nmag_2100"/>
<dbReference type="STRING" id="547559.Nmag_2100"/>
<dbReference type="Proteomes" id="UP000011543">
    <property type="component" value="Unassembled WGS sequence"/>
</dbReference>
<evidence type="ECO:0000313" key="1">
    <source>
        <dbReference type="EMBL" id="ADD05669.1"/>
    </source>
</evidence>
<name>D3SW08_NATMM</name>
<reference evidence="1" key="4">
    <citation type="submission" date="2016-09" db="EMBL/GenBank/DDBJ databases">
        <authorList>
            <person name="Pfeiffer F."/>
        </authorList>
    </citation>
    <scope>NUCLEOTIDE SEQUENCE</scope>
    <source>
        <strain evidence="1">ATCC 43099</strain>
    </source>
</reference>
<dbReference type="HOGENOM" id="CLU_3353932_0_0_2"/>
<protein>
    <submittedName>
        <fullName evidence="1">Uncharacterized protein</fullName>
    </submittedName>
</protein>
<dbReference type="AlphaFoldDB" id="D3SW08"/>
<dbReference type="EMBL" id="AOHS01000034">
    <property type="protein sequence ID" value="ELY29919.1"/>
    <property type="molecule type" value="Genomic_DNA"/>
</dbReference>
<sequence>MIAETVVGTDDLIHQQHVGGVVYVSLDALRKALDTR</sequence>
<keyword evidence="3" id="KW-1185">Reference proteome</keyword>
<accession>D3SW08</accession>
<dbReference type="EMBL" id="CP001932">
    <property type="protein sequence ID" value="ADD05669.1"/>
    <property type="molecule type" value="Genomic_DNA"/>
</dbReference>
<evidence type="ECO:0000313" key="3">
    <source>
        <dbReference type="Proteomes" id="UP000001879"/>
    </source>
</evidence>
<proteinExistence type="predicted"/>
<reference evidence="3" key="1">
    <citation type="submission" date="2010-02" db="EMBL/GenBank/DDBJ databases">
        <title>Complete sequence of chromosome of Natrialba magadii ATCC 43099.</title>
        <authorList>
            <consortium name="US DOE Joint Genome Institute"/>
            <person name="Lucas S."/>
            <person name="Copeland A."/>
            <person name="Lapidus A."/>
            <person name="Cheng J.-F."/>
            <person name="Bruce D."/>
            <person name="Goodwin L."/>
            <person name="Pitluck S."/>
            <person name="Davenport K."/>
            <person name="Saunders E."/>
            <person name="Detter J.C."/>
            <person name="Han C."/>
            <person name="Tapia R."/>
            <person name="Land M."/>
            <person name="Hauser L."/>
            <person name="Kyrpides N."/>
            <person name="Mikhailova N."/>
            <person name="De Castro R.E."/>
            <person name="Maupin-Furlow J.A."/>
            <person name="Woyke T."/>
        </authorList>
    </citation>
    <scope>NUCLEOTIDE SEQUENCE [LARGE SCALE GENOMIC DNA]</scope>
    <source>
        <strain evidence="3">ATCC 43099 / DSM 3394 / CCM 3739 / CIP 104546 / IAM 13178 / JCM 8861 / NBRC 102185 / NCIMB 2190 / MS3</strain>
    </source>
</reference>
<reference evidence="2 4" key="3">
    <citation type="journal article" date="2014" name="PLoS Genet.">
        <title>Phylogenetically driven sequencing of extremely halophilic archaea reveals strategies for static and dynamic osmo-response.</title>
        <authorList>
            <person name="Becker E.A."/>
            <person name="Seitzer P.M."/>
            <person name="Tritt A."/>
            <person name="Larsen D."/>
            <person name="Krusor M."/>
            <person name="Yao A.I."/>
            <person name="Wu D."/>
            <person name="Madern D."/>
            <person name="Eisen J.A."/>
            <person name="Darling A.E."/>
            <person name="Facciotti M.T."/>
        </authorList>
    </citation>
    <scope>NUCLEOTIDE SEQUENCE [LARGE SCALE GENOMIC DNA]</scope>
    <source>
        <strain evidence="4">ATCC 43099 / DSM 3394 / CCM 3739 / CIP 104546 / IAM 13178 / JCM 8861 / NBRC 102185 / NCIMB 2190 / MS3</strain>
        <strain evidence="2">MS-3</strain>
    </source>
</reference>
<dbReference type="KEGG" id="nmg:Nmag_2100"/>
<evidence type="ECO:0000313" key="2">
    <source>
        <dbReference type="EMBL" id="ELY29919.1"/>
    </source>
</evidence>
<reference evidence="1 3" key="2">
    <citation type="journal article" date="2012" name="BMC Genomics">
        <title>A comparative genomics perspective on the genetic content of the alkaliphilic haloarchaeon Natrialba magadii ATCC 43099T.</title>
        <authorList>
            <person name="Siddaramappa S."/>
            <person name="Challacombe J.F."/>
            <person name="Decastro R.E."/>
            <person name="Pfeiffer F."/>
            <person name="Sastre D.E."/>
            <person name="Gimenez M.I."/>
            <person name="Paggi R.A."/>
            <person name="Detter J.C."/>
            <person name="Davenport K.W."/>
            <person name="Goodwin L.A."/>
            <person name="Kyrpides N."/>
            <person name="Tapia R."/>
            <person name="Pitluck S."/>
            <person name="Lucas S."/>
            <person name="Woyke T."/>
            <person name="Maupin-Furlow J.A."/>
        </authorList>
    </citation>
    <scope>NUCLEOTIDE SEQUENCE [LARGE SCALE GENOMIC DNA]</scope>
    <source>
        <strain evidence="1">ATCC 43099</strain>
        <strain evidence="3">ATCC 43099 / DSM 3394 / CCM 3739 / CIP 104546 / IAM 13178 / JCM 8861 / NBRC 102185 / NCIMB 2190 / MS3</strain>
    </source>
</reference>
<organism evidence="1 3">
    <name type="scientific">Natrialba magadii (strain ATCC 43099 / DSM 3394 / CCM 3739 / CIP 104546 / IAM 13178 / JCM 8861 / NBRC 102185 / NCIMB 2190 / MS3)</name>
    <name type="common">Natronobacterium magadii</name>
    <dbReference type="NCBI Taxonomy" id="547559"/>
    <lineage>
        <taxon>Archaea</taxon>
        <taxon>Methanobacteriati</taxon>
        <taxon>Methanobacteriota</taxon>
        <taxon>Stenosarchaea group</taxon>
        <taxon>Halobacteria</taxon>
        <taxon>Halobacteriales</taxon>
        <taxon>Natrialbaceae</taxon>
        <taxon>Natrialba</taxon>
    </lineage>
</organism>
<gene>
    <name evidence="1" type="ordered locus">Nmag_2100</name>
    <name evidence="2" type="ORF">C500_09924</name>
</gene>